<organism evidence="1 2">
    <name type="scientific">Mytilus galloprovincialis</name>
    <name type="common">Mediterranean mussel</name>
    <dbReference type="NCBI Taxonomy" id="29158"/>
    <lineage>
        <taxon>Eukaryota</taxon>
        <taxon>Metazoa</taxon>
        <taxon>Spiralia</taxon>
        <taxon>Lophotrochozoa</taxon>
        <taxon>Mollusca</taxon>
        <taxon>Bivalvia</taxon>
        <taxon>Autobranchia</taxon>
        <taxon>Pteriomorphia</taxon>
        <taxon>Mytilida</taxon>
        <taxon>Mytiloidea</taxon>
        <taxon>Mytilidae</taxon>
        <taxon>Mytilinae</taxon>
        <taxon>Mytilus</taxon>
    </lineage>
</organism>
<name>A0A8B6HCV5_MYTGA</name>
<evidence type="ECO:0000313" key="2">
    <source>
        <dbReference type="Proteomes" id="UP000596742"/>
    </source>
</evidence>
<reference evidence="1" key="1">
    <citation type="submission" date="2018-11" db="EMBL/GenBank/DDBJ databases">
        <authorList>
            <person name="Alioto T."/>
            <person name="Alioto T."/>
        </authorList>
    </citation>
    <scope>NUCLEOTIDE SEQUENCE</scope>
</reference>
<dbReference type="Proteomes" id="UP000596742">
    <property type="component" value="Unassembled WGS sequence"/>
</dbReference>
<protein>
    <submittedName>
        <fullName evidence="1">Uncharacterized protein</fullName>
    </submittedName>
</protein>
<sequence length="104" mass="11899">MAASQCKSAPKKTWNYLTSNKKNPTSIRYVPLFLISRKILPGMLLYNDFRNCSKLMSLNNNGHAQTLYDLLLLFLPNQNVFMCDVPVPVHNPVVWLAITQCRTN</sequence>
<comment type="caution">
    <text evidence="1">The sequence shown here is derived from an EMBL/GenBank/DDBJ whole genome shotgun (WGS) entry which is preliminary data.</text>
</comment>
<dbReference type="AlphaFoldDB" id="A0A8B6HCV5"/>
<dbReference type="EMBL" id="UYJE01009802">
    <property type="protein sequence ID" value="VDI76976.1"/>
    <property type="molecule type" value="Genomic_DNA"/>
</dbReference>
<keyword evidence="2" id="KW-1185">Reference proteome</keyword>
<proteinExistence type="predicted"/>
<accession>A0A8B6HCV5</accession>
<evidence type="ECO:0000313" key="1">
    <source>
        <dbReference type="EMBL" id="VDI76976.1"/>
    </source>
</evidence>
<gene>
    <name evidence="1" type="ORF">MGAL_10B022750</name>
</gene>